<dbReference type="SMART" id="SM00899">
    <property type="entry name" value="FeoA"/>
    <property type="match status" value="1"/>
</dbReference>
<dbReference type="AlphaFoldDB" id="A0A6M8J1F6"/>
<dbReference type="GO" id="GO:0046914">
    <property type="term" value="F:transition metal ion binding"/>
    <property type="evidence" value="ECO:0007669"/>
    <property type="project" value="InterPro"/>
</dbReference>
<dbReference type="InterPro" id="IPR008988">
    <property type="entry name" value="Transcriptional_repressor_C"/>
</dbReference>
<dbReference type="Proteomes" id="UP000503297">
    <property type="component" value="Chromosome"/>
</dbReference>
<evidence type="ECO:0000259" key="2">
    <source>
        <dbReference type="SMART" id="SM00899"/>
    </source>
</evidence>
<keyword evidence="1" id="KW-0408">Iron</keyword>
<dbReference type="InterPro" id="IPR053184">
    <property type="entry name" value="FeoA-like"/>
</dbReference>
<feature type="domain" description="Ferrous iron transporter FeoA-like" evidence="2">
    <location>
        <begin position="8"/>
        <end position="78"/>
    </location>
</feature>
<dbReference type="RefSeq" id="WP_172300784.1">
    <property type="nucleotide sequence ID" value="NZ_CP053716.1"/>
</dbReference>
<dbReference type="Gene3D" id="2.30.30.90">
    <property type="match status" value="1"/>
</dbReference>
<gene>
    <name evidence="3" type="ORF">HLV38_03885</name>
</gene>
<dbReference type="PANTHER" id="PTHR43151:SF1">
    <property type="entry name" value="SSR2333 PROTEIN"/>
    <property type="match status" value="1"/>
</dbReference>
<dbReference type="Pfam" id="PF04023">
    <property type="entry name" value="FeoA"/>
    <property type="match status" value="1"/>
</dbReference>
<dbReference type="SUPFAM" id="SSF50037">
    <property type="entry name" value="C-terminal domain of transcriptional repressors"/>
    <property type="match status" value="1"/>
</dbReference>
<dbReference type="PANTHER" id="PTHR43151">
    <property type="entry name" value="FEOA FAMILY PROTEIN"/>
    <property type="match status" value="1"/>
</dbReference>
<evidence type="ECO:0000313" key="3">
    <source>
        <dbReference type="EMBL" id="QKF07354.1"/>
    </source>
</evidence>
<protein>
    <submittedName>
        <fullName evidence="3">Ferrous iron transport protein A</fullName>
    </submittedName>
</protein>
<dbReference type="InterPro" id="IPR038157">
    <property type="entry name" value="FeoA_core_dom"/>
</dbReference>
<evidence type="ECO:0000313" key="4">
    <source>
        <dbReference type="Proteomes" id="UP000503297"/>
    </source>
</evidence>
<proteinExistence type="predicted"/>
<organism evidence="3 4">
    <name type="scientific">Berryella wangjianweii</name>
    <dbReference type="NCBI Taxonomy" id="2734634"/>
    <lineage>
        <taxon>Bacteria</taxon>
        <taxon>Bacillati</taxon>
        <taxon>Actinomycetota</taxon>
        <taxon>Coriobacteriia</taxon>
        <taxon>Eggerthellales</taxon>
        <taxon>Eggerthellaceae</taxon>
        <taxon>Berryella</taxon>
    </lineage>
</organism>
<name>A0A6M8J1F6_9ACTN</name>
<evidence type="ECO:0000256" key="1">
    <source>
        <dbReference type="ARBA" id="ARBA00023004"/>
    </source>
</evidence>
<dbReference type="EMBL" id="CP053716">
    <property type="protein sequence ID" value="QKF07354.1"/>
    <property type="molecule type" value="Genomic_DNA"/>
</dbReference>
<dbReference type="InterPro" id="IPR007167">
    <property type="entry name" value="Fe-transptr_FeoA-like"/>
</dbReference>
<reference evidence="4" key="1">
    <citation type="submission" date="2020-05" db="EMBL/GenBank/DDBJ databases">
        <title>Novel species in genus Nocardioides.</title>
        <authorList>
            <person name="Zhang G."/>
        </authorList>
    </citation>
    <scope>NUCLEOTIDE SEQUENCE [LARGE SCALE GENOMIC DNA]</scope>
    <source>
        <strain evidence="4">zg-1050</strain>
    </source>
</reference>
<sequence>MSEGSREHPLAFANQGQTVSVASVRAGKADVQHHLENLGFVEGSRIRIISEQQGNLIVEVKGARVALNRATASRITVR</sequence>
<accession>A0A6M8J1F6</accession>
<dbReference type="KEGG" id="bwa:HLV38_03885"/>
<keyword evidence="4" id="KW-1185">Reference proteome</keyword>